<dbReference type="GO" id="GO:0015824">
    <property type="term" value="P:proline transport"/>
    <property type="evidence" value="ECO:0007669"/>
    <property type="project" value="UniProtKB-UniRule"/>
</dbReference>
<dbReference type="InterPro" id="IPR050277">
    <property type="entry name" value="Sodium:Solute_Symporter"/>
</dbReference>
<evidence type="ECO:0000256" key="7">
    <source>
        <dbReference type="ARBA" id="ARBA00022989"/>
    </source>
</evidence>
<gene>
    <name evidence="15" type="primary">putP</name>
    <name evidence="15" type="ORF">VSU01S_21290</name>
</gene>
<dbReference type="EMBL" id="BJXK01000007">
    <property type="protein sequence ID" value="GEM79884.1"/>
    <property type="molecule type" value="Genomic_DNA"/>
</dbReference>
<evidence type="ECO:0000256" key="2">
    <source>
        <dbReference type="ARBA" id="ARBA00006434"/>
    </source>
</evidence>
<reference evidence="15 16" key="1">
    <citation type="submission" date="2019-07" db="EMBL/GenBank/DDBJ databases">
        <title>Whole genome shotgun sequence of Vibrio superstes NBRC 103154.</title>
        <authorList>
            <person name="Hosoyama A."/>
            <person name="Uohara A."/>
            <person name="Ohji S."/>
            <person name="Ichikawa N."/>
        </authorList>
    </citation>
    <scope>NUCLEOTIDE SEQUENCE [LARGE SCALE GENOMIC DNA]</scope>
    <source>
        <strain evidence="15 16">NBRC 103154</strain>
    </source>
</reference>
<name>A0A511QRA7_9VIBR</name>
<evidence type="ECO:0000256" key="1">
    <source>
        <dbReference type="ARBA" id="ARBA00004651"/>
    </source>
</evidence>
<keyword evidence="8 14" id="KW-0915">Sodium</keyword>
<feature type="transmembrane region" description="Helical" evidence="14">
    <location>
        <begin position="442"/>
        <end position="460"/>
    </location>
</feature>
<feature type="transmembrane region" description="Helical" evidence="14">
    <location>
        <begin position="417"/>
        <end position="436"/>
    </location>
</feature>
<evidence type="ECO:0000256" key="13">
    <source>
        <dbReference type="RuleBase" id="RU362091"/>
    </source>
</evidence>
<dbReference type="InterPro" id="IPR001734">
    <property type="entry name" value="Na/solute_symporter"/>
</dbReference>
<comment type="catalytic activity">
    <reaction evidence="12">
        <text>L-proline(in) + Na(+)(in) = L-proline(out) + Na(+)(out)</text>
        <dbReference type="Rhea" id="RHEA:28967"/>
        <dbReference type="ChEBI" id="CHEBI:29101"/>
        <dbReference type="ChEBI" id="CHEBI:60039"/>
    </reaction>
</comment>
<feature type="transmembrane region" description="Helical" evidence="14">
    <location>
        <begin position="157"/>
        <end position="180"/>
    </location>
</feature>
<evidence type="ECO:0000256" key="3">
    <source>
        <dbReference type="ARBA" id="ARBA00022448"/>
    </source>
</evidence>
<keyword evidence="7 14" id="KW-1133">Transmembrane helix</keyword>
<evidence type="ECO:0000256" key="12">
    <source>
        <dbReference type="ARBA" id="ARBA00033708"/>
    </source>
</evidence>
<keyword evidence="3 14" id="KW-0813">Transport</keyword>
<evidence type="ECO:0000256" key="4">
    <source>
        <dbReference type="ARBA" id="ARBA00022475"/>
    </source>
</evidence>
<evidence type="ECO:0000256" key="5">
    <source>
        <dbReference type="ARBA" id="ARBA00022692"/>
    </source>
</evidence>
<evidence type="ECO:0000256" key="10">
    <source>
        <dbReference type="ARBA" id="ARBA00023136"/>
    </source>
</evidence>
<feature type="transmembrane region" description="Helical" evidence="14">
    <location>
        <begin position="6"/>
        <end position="21"/>
    </location>
</feature>
<dbReference type="GO" id="GO:0005886">
    <property type="term" value="C:plasma membrane"/>
    <property type="evidence" value="ECO:0007669"/>
    <property type="project" value="UniProtKB-SubCell"/>
</dbReference>
<dbReference type="GO" id="GO:0005298">
    <property type="term" value="F:proline:sodium symporter activity"/>
    <property type="evidence" value="ECO:0007669"/>
    <property type="project" value="UniProtKB-UniRule"/>
</dbReference>
<keyword evidence="11 14" id="KW-0739">Sodium transport</keyword>
<dbReference type="PANTHER" id="PTHR48086">
    <property type="entry name" value="SODIUM/PROLINE SYMPORTER-RELATED"/>
    <property type="match status" value="1"/>
</dbReference>
<keyword evidence="10 14" id="KW-0472">Membrane</keyword>
<keyword evidence="4" id="KW-1003">Cell membrane</keyword>
<comment type="subcellular location">
    <subcellularLocation>
        <location evidence="14">Cell inner membrane</location>
        <topology evidence="14">Multi-pass membrane protein</topology>
    </subcellularLocation>
    <subcellularLocation>
        <location evidence="1">Cell membrane</location>
        <topology evidence="1">Multi-pass membrane protein</topology>
    </subcellularLocation>
</comment>
<evidence type="ECO:0000313" key="16">
    <source>
        <dbReference type="Proteomes" id="UP000321113"/>
    </source>
</evidence>
<feature type="transmembrane region" description="Helical" evidence="14">
    <location>
        <begin position="361"/>
        <end position="379"/>
    </location>
</feature>
<dbReference type="Pfam" id="PF00474">
    <property type="entry name" value="SSF"/>
    <property type="match status" value="1"/>
</dbReference>
<feature type="transmembrane region" description="Helical" evidence="14">
    <location>
        <begin position="305"/>
        <end position="329"/>
    </location>
</feature>
<dbReference type="CDD" id="cd11475">
    <property type="entry name" value="SLC5sbd_PutP"/>
    <property type="match status" value="1"/>
</dbReference>
<feature type="transmembrane region" description="Helical" evidence="14">
    <location>
        <begin position="187"/>
        <end position="205"/>
    </location>
</feature>
<keyword evidence="5 14" id="KW-0812">Transmembrane</keyword>
<dbReference type="NCBIfam" id="TIGR00813">
    <property type="entry name" value="sss"/>
    <property type="match status" value="1"/>
</dbReference>
<dbReference type="InterPro" id="IPR011851">
    <property type="entry name" value="Na/Pro_symporter"/>
</dbReference>
<dbReference type="Proteomes" id="UP000321113">
    <property type="component" value="Unassembled WGS sequence"/>
</dbReference>
<keyword evidence="16" id="KW-1185">Reference proteome</keyword>
<evidence type="ECO:0000313" key="15">
    <source>
        <dbReference type="EMBL" id="GEM79884.1"/>
    </source>
</evidence>
<feature type="transmembrane region" description="Helical" evidence="14">
    <location>
        <begin position="225"/>
        <end position="245"/>
    </location>
</feature>
<organism evidence="15 16">
    <name type="scientific">Vibrio superstes NBRC 103154</name>
    <dbReference type="NCBI Taxonomy" id="1219062"/>
    <lineage>
        <taxon>Bacteria</taxon>
        <taxon>Pseudomonadati</taxon>
        <taxon>Pseudomonadota</taxon>
        <taxon>Gammaproteobacteria</taxon>
        <taxon>Vibrionales</taxon>
        <taxon>Vibrionaceae</taxon>
        <taxon>Vibrio</taxon>
    </lineage>
</organism>
<evidence type="ECO:0000256" key="8">
    <source>
        <dbReference type="ARBA" id="ARBA00023053"/>
    </source>
</evidence>
<accession>A0A511QRA7</accession>
<dbReference type="PROSITE" id="PS50283">
    <property type="entry name" value="NA_SOLUT_SYMP_3"/>
    <property type="match status" value="1"/>
</dbReference>
<feature type="transmembrane region" description="Helical" evidence="14">
    <location>
        <begin position="265"/>
        <end position="285"/>
    </location>
</feature>
<dbReference type="Gene3D" id="1.20.1730.10">
    <property type="entry name" value="Sodium/glucose cotransporter"/>
    <property type="match status" value="1"/>
</dbReference>
<proteinExistence type="inferred from homology"/>
<feature type="transmembrane region" description="Helical" evidence="14">
    <location>
        <begin position="118"/>
        <end position="137"/>
    </location>
</feature>
<dbReference type="OrthoDB" id="9789704at2"/>
<dbReference type="GO" id="GO:0015193">
    <property type="term" value="F:L-proline transmembrane transporter activity"/>
    <property type="evidence" value="ECO:0007669"/>
    <property type="project" value="TreeGrafter"/>
</dbReference>
<dbReference type="NCBIfam" id="TIGR02121">
    <property type="entry name" value="Na_Pro_sym"/>
    <property type="match status" value="1"/>
</dbReference>
<evidence type="ECO:0000256" key="6">
    <source>
        <dbReference type="ARBA" id="ARBA00022847"/>
    </source>
</evidence>
<evidence type="ECO:0000256" key="14">
    <source>
        <dbReference type="RuleBase" id="RU366012"/>
    </source>
</evidence>
<keyword evidence="14" id="KW-0029">Amino-acid transport</keyword>
<dbReference type="AlphaFoldDB" id="A0A511QRA7"/>
<comment type="function">
    <text evidence="14">Catalyzes the sodium-dependent uptake of extracellular L-proline.</text>
</comment>
<keyword evidence="6 14" id="KW-0769">Symport</keyword>
<comment type="similarity">
    <text evidence="2 13">Belongs to the sodium:solute symporter (SSF) (TC 2.A.21) family.</text>
</comment>
<dbReference type="GO" id="GO:0031402">
    <property type="term" value="F:sodium ion binding"/>
    <property type="evidence" value="ECO:0007669"/>
    <property type="project" value="UniProtKB-UniRule"/>
</dbReference>
<keyword evidence="9 14" id="KW-0406">Ion transport</keyword>
<keyword evidence="14" id="KW-0997">Cell inner membrane</keyword>
<dbReference type="PANTHER" id="PTHR48086:SF3">
    <property type="entry name" value="SODIUM_PROLINE SYMPORTER"/>
    <property type="match status" value="1"/>
</dbReference>
<dbReference type="RefSeq" id="WP_119010048.1">
    <property type="nucleotide sequence ID" value="NZ_BJXK01000007.1"/>
</dbReference>
<sequence>MIYIQFGLYLVLMLGIGYYSMRKTHDNQDFIIGGRSLGPVTSAVSAGASDMSGWLLLGLPGAVFASGLVEGVWIGFGLTMGAYLNWLIVAPRLRVATEASNTVTLPSFLSKRFEDNSGLIKTVSTLVILFFFTLYVASGLKGGTLLFAHSFGATEEVALYVTAFVVISYTFLGGYMAVCWTDLIQGILMLAALFFCMLLGYMAIADSSVVISEVRPEAFKFSTSFITGASLVAWGLGYFGQPHILARFIGIDKVENIPKARRIGITWMILTLVLSVSIALIGIGYDATHPLQSVSGEGGNSERIFLALTDALFHPVFAGFILAAVLAAVMSTADSQLLVLTSSLTEDIGFISKMDEKKKAWISRMGVVGFAVFALVIAANDDGSILSMVGYAWGGFGAAFGPLMILSLCWKGTTKAGAVTGMIVGALSIFIVKNYISIEGEYFYELLPAFILSFISIVVVSKVTQAPSQKTLEQFKI</sequence>
<comment type="caution">
    <text evidence="15">The sequence shown here is derived from an EMBL/GenBank/DDBJ whole genome shotgun (WGS) entry which is preliminary data.</text>
</comment>
<protein>
    <recommendedName>
        <fullName evidence="14">Sodium/proline symporter</fullName>
    </recommendedName>
    <alternativeName>
        <fullName evidence="14">Proline permease</fullName>
    </alternativeName>
</protein>
<dbReference type="InterPro" id="IPR038377">
    <property type="entry name" value="Na/Glc_symporter_sf"/>
</dbReference>
<feature type="transmembrane region" description="Helical" evidence="14">
    <location>
        <begin position="391"/>
        <end position="410"/>
    </location>
</feature>
<evidence type="ECO:0000256" key="11">
    <source>
        <dbReference type="ARBA" id="ARBA00023201"/>
    </source>
</evidence>
<feature type="transmembrane region" description="Helical" evidence="14">
    <location>
        <begin position="42"/>
        <end position="65"/>
    </location>
</feature>
<evidence type="ECO:0000256" key="9">
    <source>
        <dbReference type="ARBA" id="ARBA00023065"/>
    </source>
</evidence>